<evidence type="ECO:0008006" key="7">
    <source>
        <dbReference type="Google" id="ProtNLM"/>
    </source>
</evidence>
<evidence type="ECO:0000313" key="6">
    <source>
        <dbReference type="Proteomes" id="UP001187192"/>
    </source>
</evidence>
<dbReference type="InterPro" id="IPR011990">
    <property type="entry name" value="TPR-like_helical_dom_sf"/>
</dbReference>
<keyword evidence="2" id="KW-0677">Repeat</keyword>
<name>A0AA88DTS9_FICCA</name>
<dbReference type="GO" id="GO:0009507">
    <property type="term" value="C:chloroplast"/>
    <property type="evidence" value="ECO:0007669"/>
    <property type="project" value="TreeGrafter"/>
</dbReference>
<feature type="repeat" description="PPR" evidence="3">
    <location>
        <begin position="422"/>
        <end position="456"/>
    </location>
</feature>
<dbReference type="InterPro" id="IPR002885">
    <property type="entry name" value="PPR_rpt"/>
</dbReference>
<feature type="repeat" description="PPR" evidence="3">
    <location>
        <begin position="247"/>
        <end position="281"/>
    </location>
</feature>
<evidence type="ECO:0000256" key="1">
    <source>
        <dbReference type="ARBA" id="ARBA00007626"/>
    </source>
</evidence>
<feature type="repeat" description="PPR" evidence="3">
    <location>
        <begin position="282"/>
        <end position="316"/>
    </location>
</feature>
<evidence type="ECO:0000313" key="5">
    <source>
        <dbReference type="EMBL" id="GMN61662.1"/>
    </source>
</evidence>
<dbReference type="Gene3D" id="1.25.40.10">
    <property type="entry name" value="Tetratricopeptide repeat domain"/>
    <property type="match status" value="4"/>
</dbReference>
<dbReference type="PROSITE" id="PS51375">
    <property type="entry name" value="PPR"/>
    <property type="match status" value="6"/>
</dbReference>
<feature type="repeat" description="PPR" evidence="3">
    <location>
        <begin position="176"/>
        <end position="210"/>
    </location>
</feature>
<reference evidence="5" key="1">
    <citation type="submission" date="2023-07" db="EMBL/GenBank/DDBJ databases">
        <title>draft genome sequence of fig (Ficus carica).</title>
        <authorList>
            <person name="Takahashi T."/>
            <person name="Nishimura K."/>
        </authorList>
    </citation>
    <scope>NUCLEOTIDE SEQUENCE</scope>
</reference>
<dbReference type="AlphaFoldDB" id="A0AA88DTS9"/>
<organism evidence="5 6">
    <name type="scientific">Ficus carica</name>
    <name type="common">Common fig</name>
    <dbReference type="NCBI Taxonomy" id="3494"/>
    <lineage>
        <taxon>Eukaryota</taxon>
        <taxon>Viridiplantae</taxon>
        <taxon>Streptophyta</taxon>
        <taxon>Embryophyta</taxon>
        <taxon>Tracheophyta</taxon>
        <taxon>Spermatophyta</taxon>
        <taxon>Magnoliopsida</taxon>
        <taxon>eudicotyledons</taxon>
        <taxon>Gunneridae</taxon>
        <taxon>Pentapetalae</taxon>
        <taxon>rosids</taxon>
        <taxon>fabids</taxon>
        <taxon>Rosales</taxon>
        <taxon>Moraceae</taxon>
        <taxon>Ficeae</taxon>
        <taxon>Ficus</taxon>
    </lineage>
</organism>
<feature type="compositionally biased region" description="Polar residues" evidence="4">
    <location>
        <begin position="43"/>
        <end position="54"/>
    </location>
</feature>
<evidence type="ECO:0000256" key="4">
    <source>
        <dbReference type="SAM" id="MobiDB-lite"/>
    </source>
</evidence>
<accession>A0AA88DTS9</accession>
<evidence type="ECO:0000256" key="2">
    <source>
        <dbReference type="ARBA" id="ARBA00022737"/>
    </source>
</evidence>
<proteinExistence type="inferred from homology"/>
<sequence>MEVSVLGHGLQPALPRRLPLPFSLTSSSSSSCLSRSTTRPKNSRLSSATSTSLKEPQAEPPPINGEVPAQPRKRHSKSYLARQSAIREVQNSSDFGSALSRLEGVLKVQDLNAILRHFGKRKRWHDLSQIYDWMQQNGKISASTYSSYIKFMGESLNPIGVLDIYNSIQDESIKSNVVVCNSVLGSLIRNGKFDSSFKLFNQMRQNGLTPDVVTYSTLLAGCIKAKQGYPTSLVLVQELRDGGLQMDSVLYGTILAICASNNKWEEAERYFDQMKDKGHSPNEFHYSSMLNAYSICGNYKKAEILVQDMKSAGLVPNKVILTTLLKVYVRGGLFEKSKELLAELEALGYAEDEMPYCLLMDGLAKAGQIDEAKLLFKEMQKKCVRSDGYAYSIMISGFCRGGFFEEAKQLAKDFEATFDRYDLVMLNTMLCAYCRAGEMESVMEMLKKMDQLAISPDSKTFHILIKYFSKEKLYLLAHRTMVDMHSKGHQLDEELCSSLMFHLGKMKAHAEAFSVYNMLRYSKITMCKALHEKILHILIAGRLLKDAYVVVKDNGELISAPAMKKFANMFLKSGNINSINDVLKVIHGFGCKIDPELFRMAISRYIAKPEKKDLLLQLLQWMSSYGYLVDSSTRNLILKNSHLFGRQLIAEILSKQQRMLKASKSNKRSGE</sequence>
<comment type="similarity">
    <text evidence="1">Belongs to the PPR family. P subfamily.</text>
</comment>
<dbReference type="NCBIfam" id="TIGR00756">
    <property type="entry name" value="PPR"/>
    <property type="match status" value="6"/>
</dbReference>
<dbReference type="GO" id="GO:0031930">
    <property type="term" value="P:mitochondria-nucleus signaling pathway"/>
    <property type="evidence" value="ECO:0007669"/>
    <property type="project" value="TreeGrafter"/>
</dbReference>
<dbReference type="PANTHER" id="PTHR47936:SF1">
    <property type="entry name" value="PENTATRICOPEPTIDE REPEAT-CONTAINING PROTEIN GUN1, CHLOROPLASTIC"/>
    <property type="match status" value="1"/>
</dbReference>
<dbReference type="Proteomes" id="UP001187192">
    <property type="component" value="Unassembled WGS sequence"/>
</dbReference>
<evidence type="ECO:0000256" key="3">
    <source>
        <dbReference type="PROSITE-ProRule" id="PRU00708"/>
    </source>
</evidence>
<comment type="caution">
    <text evidence="5">The sequence shown here is derived from an EMBL/GenBank/DDBJ whole genome shotgun (WGS) entry which is preliminary data.</text>
</comment>
<dbReference type="EMBL" id="BTGU01000115">
    <property type="protein sequence ID" value="GMN61662.1"/>
    <property type="molecule type" value="Genomic_DNA"/>
</dbReference>
<dbReference type="Pfam" id="PF01535">
    <property type="entry name" value="PPR"/>
    <property type="match status" value="1"/>
</dbReference>
<dbReference type="GO" id="GO:0010019">
    <property type="term" value="P:chloroplast-nucleus signaling pathway"/>
    <property type="evidence" value="ECO:0007669"/>
    <property type="project" value="TreeGrafter"/>
</dbReference>
<dbReference type="PANTHER" id="PTHR47936">
    <property type="entry name" value="PPR_LONG DOMAIN-CONTAINING PROTEIN"/>
    <property type="match status" value="1"/>
</dbReference>
<protein>
    <recommendedName>
        <fullName evidence="7">Pentatricopeptide repeat-containing protein</fullName>
    </recommendedName>
</protein>
<feature type="region of interest" description="Disordered" evidence="4">
    <location>
        <begin position="24"/>
        <end position="80"/>
    </location>
</feature>
<feature type="repeat" description="PPR" evidence="3">
    <location>
        <begin position="387"/>
        <end position="417"/>
    </location>
</feature>
<gene>
    <name evidence="5" type="ORF">TIFTF001_030759</name>
</gene>
<feature type="compositionally biased region" description="Low complexity" evidence="4">
    <location>
        <begin position="24"/>
        <end position="40"/>
    </location>
</feature>
<dbReference type="Pfam" id="PF13041">
    <property type="entry name" value="PPR_2"/>
    <property type="match status" value="4"/>
</dbReference>
<feature type="repeat" description="PPR" evidence="3">
    <location>
        <begin position="352"/>
        <end position="386"/>
    </location>
</feature>
<keyword evidence="6" id="KW-1185">Reference proteome</keyword>